<evidence type="ECO:0000256" key="4">
    <source>
        <dbReference type="ARBA" id="ARBA00022833"/>
    </source>
</evidence>
<dbReference type="Gene3D" id="3.30.2010.10">
    <property type="entry name" value="Metalloproteases ('zincins'), catalytic domain"/>
    <property type="match status" value="1"/>
</dbReference>
<dbReference type="InterPro" id="IPR052173">
    <property type="entry name" value="Beta-lactam_resp_regulator"/>
</dbReference>
<comment type="caution">
    <text evidence="9">The sequence shown here is derived from an EMBL/GenBank/DDBJ whole genome shotgun (WGS) entry which is preliminary data.</text>
</comment>
<comment type="cofactor">
    <cofactor evidence="6">
        <name>Zn(2+)</name>
        <dbReference type="ChEBI" id="CHEBI:29105"/>
    </cofactor>
    <text evidence="6">Binds 1 zinc ion per subunit.</text>
</comment>
<dbReference type="OrthoDB" id="9785340at2"/>
<dbReference type="GO" id="GO:0006508">
    <property type="term" value="P:proteolysis"/>
    <property type="evidence" value="ECO:0007669"/>
    <property type="project" value="UniProtKB-KW"/>
</dbReference>
<keyword evidence="10" id="KW-1185">Reference proteome</keyword>
<keyword evidence="3 6" id="KW-0378">Hydrolase</keyword>
<dbReference type="GO" id="GO:0046872">
    <property type="term" value="F:metal ion binding"/>
    <property type="evidence" value="ECO:0007669"/>
    <property type="project" value="UniProtKB-KW"/>
</dbReference>
<dbReference type="Proteomes" id="UP000309133">
    <property type="component" value="Unassembled WGS sequence"/>
</dbReference>
<evidence type="ECO:0000256" key="5">
    <source>
        <dbReference type="ARBA" id="ARBA00023049"/>
    </source>
</evidence>
<feature type="transmembrane region" description="Helical" evidence="7">
    <location>
        <begin position="88"/>
        <end position="113"/>
    </location>
</feature>
<keyword evidence="4 6" id="KW-0862">Zinc</keyword>
<comment type="similarity">
    <text evidence="6">Belongs to the peptidase M48 family.</text>
</comment>
<accession>A0A4S4FRD2</accession>
<reference evidence="9 10" key="1">
    <citation type="submission" date="2019-04" db="EMBL/GenBank/DDBJ databases">
        <authorList>
            <person name="Jiang L."/>
        </authorList>
    </citation>
    <scope>NUCLEOTIDE SEQUENCE [LARGE SCALE GENOMIC DNA]</scope>
    <source>
        <strain evidence="9 10">YIM 131853</strain>
    </source>
</reference>
<organism evidence="9 10">
    <name type="scientific">Naasia lichenicola</name>
    <dbReference type="NCBI Taxonomy" id="2565933"/>
    <lineage>
        <taxon>Bacteria</taxon>
        <taxon>Bacillati</taxon>
        <taxon>Actinomycetota</taxon>
        <taxon>Actinomycetes</taxon>
        <taxon>Micrococcales</taxon>
        <taxon>Microbacteriaceae</taxon>
        <taxon>Naasia</taxon>
    </lineage>
</organism>
<dbReference type="CDD" id="cd07326">
    <property type="entry name" value="M56_BlaR1_MecR1_like"/>
    <property type="match status" value="1"/>
</dbReference>
<keyword evidence="7" id="KW-1133">Transmembrane helix</keyword>
<gene>
    <name evidence="9" type="ORF">E6C64_02210</name>
</gene>
<feature type="domain" description="Peptidase M48" evidence="8">
    <location>
        <begin position="133"/>
        <end position="199"/>
    </location>
</feature>
<dbReference type="PANTHER" id="PTHR34978">
    <property type="entry name" value="POSSIBLE SENSOR-TRANSDUCER PROTEIN BLAR"/>
    <property type="match status" value="1"/>
</dbReference>
<evidence type="ECO:0000256" key="1">
    <source>
        <dbReference type="ARBA" id="ARBA00022670"/>
    </source>
</evidence>
<keyword evidence="7" id="KW-0472">Membrane</keyword>
<dbReference type="GO" id="GO:0004222">
    <property type="term" value="F:metalloendopeptidase activity"/>
    <property type="evidence" value="ECO:0007669"/>
    <property type="project" value="InterPro"/>
</dbReference>
<dbReference type="PANTHER" id="PTHR34978:SF3">
    <property type="entry name" value="SLR0241 PROTEIN"/>
    <property type="match status" value="1"/>
</dbReference>
<dbReference type="Pfam" id="PF01435">
    <property type="entry name" value="Peptidase_M48"/>
    <property type="match status" value="1"/>
</dbReference>
<proteinExistence type="inferred from homology"/>
<evidence type="ECO:0000256" key="3">
    <source>
        <dbReference type="ARBA" id="ARBA00022801"/>
    </source>
</evidence>
<feature type="transmembrane region" description="Helical" evidence="7">
    <location>
        <begin position="37"/>
        <end position="61"/>
    </location>
</feature>
<evidence type="ECO:0000256" key="2">
    <source>
        <dbReference type="ARBA" id="ARBA00022723"/>
    </source>
</evidence>
<evidence type="ECO:0000313" key="9">
    <source>
        <dbReference type="EMBL" id="THG33189.1"/>
    </source>
</evidence>
<dbReference type="InterPro" id="IPR001915">
    <property type="entry name" value="Peptidase_M48"/>
</dbReference>
<sequence length="326" mass="33491">MLTGSFALAALAVVLAWPAPLLLAGAAWPSRAPATALVLWQAVALAGGLSMIGALLTFGLVPFGNDFASGLRGLVLAMQGGTFTSSEVLHLAVLTSGVILGGHLLLNLLLTIAHTTRERRRHRALIDLLTSPIPDRPDARLLDSAAPVAYCLPGVFHSLTVFSAGLVRTLSEDELTGVIEHERAHATQRHDLVLVAFRAWHTSLPWFPVANRAEGAVATLTEMLADDHARTTVADATLARAITLVAIGAAGASERRQVSGSAGLPSAISGLGDDAARLAARIGRLDGSAHPIGAVARISAIVAASALIAVPTALLAAPAVADLLPA</sequence>
<keyword evidence="1 6" id="KW-0645">Protease</keyword>
<evidence type="ECO:0000256" key="7">
    <source>
        <dbReference type="SAM" id="Phobius"/>
    </source>
</evidence>
<keyword evidence="5 6" id="KW-0482">Metalloprotease</keyword>
<keyword evidence="2" id="KW-0479">Metal-binding</keyword>
<evidence type="ECO:0000313" key="10">
    <source>
        <dbReference type="Proteomes" id="UP000309133"/>
    </source>
</evidence>
<feature type="transmembrane region" description="Helical" evidence="7">
    <location>
        <begin position="294"/>
        <end position="321"/>
    </location>
</feature>
<dbReference type="EMBL" id="SSSM01000001">
    <property type="protein sequence ID" value="THG33189.1"/>
    <property type="molecule type" value="Genomic_DNA"/>
</dbReference>
<dbReference type="AlphaFoldDB" id="A0A4S4FRD2"/>
<protein>
    <submittedName>
        <fullName evidence="9">M56 family metallopeptidase</fullName>
    </submittedName>
</protein>
<evidence type="ECO:0000256" key="6">
    <source>
        <dbReference type="RuleBase" id="RU003983"/>
    </source>
</evidence>
<evidence type="ECO:0000259" key="8">
    <source>
        <dbReference type="Pfam" id="PF01435"/>
    </source>
</evidence>
<name>A0A4S4FRD2_9MICO</name>
<feature type="transmembrane region" description="Helical" evidence="7">
    <location>
        <begin position="6"/>
        <end position="25"/>
    </location>
</feature>
<dbReference type="RefSeq" id="WP_136425970.1">
    <property type="nucleotide sequence ID" value="NZ_SSSM01000001.1"/>
</dbReference>
<keyword evidence="7" id="KW-0812">Transmembrane</keyword>